<accession>A0A1Q9ENX3</accession>
<feature type="region of interest" description="Disordered" evidence="1">
    <location>
        <begin position="44"/>
        <end position="63"/>
    </location>
</feature>
<dbReference type="Proteomes" id="UP000186817">
    <property type="component" value="Unassembled WGS sequence"/>
</dbReference>
<gene>
    <name evidence="2" type="ORF">AK812_SmicGene7247</name>
</gene>
<protein>
    <submittedName>
        <fullName evidence="2">Uncharacterized protein</fullName>
    </submittedName>
</protein>
<name>A0A1Q9ENX3_SYMMI</name>
<dbReference type="OrthoDB" id="10633166at2759"/>
<dbReference type="EMBL" id="LSRX01000103">
    <property type="protein sequence ID" value="OLQ09122.1"/>
    <property type="molecule type" value="Genomic_DNA"/>
</dbReference>
<proteinExistence type="predicted"/>
<keyword evidence="3" id="KW-1185">Reference proteome</keyword>
<reference evidence="2 3" key="1">
    <citation type="submission" date="2016-02" db="EMBL/GenBank/DDBJ databases">
        <title>Genome analysis of coral dinoflagellate symbionts highlights evolutionary adaptations to a symbiotic lifestyle.</title>
        <authorList>
            <person name="Aranda M."/>
            <person name="Li Y."/>
            <person name="Liew Y.J."/>
            <person name="Baumgarten S."/>
            <person name="Simakov O."/>
            <person name="Wilson M."/>
            <person name="Piel J."/>
            <person name="Ashoor H."/>
            <person name="Bougouffa S."/>
            <person name="Bajic V.B."/>
            <person name="Ryu T."/>
            <person name="Ravasi T."/>
            <person name="Bayer T."/>
            <person name="Micklem G."/>
            <person name="Kim H."/>
            <person name="Bhak J."/>
            <person name="Lajeunesse T.C."/>
            <person name="Voolstra C.R."/>
        </authorList>
    </citation>
    <scope>NUCLEOTIDE SEQUENCE [LARGE SCALE GENOMIC DNA]</scope>
    <source>
        <strain evidence="2 3">CCMP2467</strain>
    </source>
</reference>
<evidence type="ECO:0000313" key="2">
    <source>
        <dbReference type="EMBL" id="OLQ09122.1"/>
    </source>
</evidence>
<sequence>MPLIQPSYASPQLGDRRKDHLRSQLLGGVQGPLSCHGDVRAFREVTGQGGDSPPQSRSPGRRRNFVQTNLLDSLSSFQVLQGIIAPCTWRFPFARTARSRD</sequence>
<comment type="caution">
    <text evidence="2">The sequence shown here is derived from an EMBL/GenBank/DDBJ whole genome shotgun (WGS) entry which is preliminary data.</text>
</comment>
<organism evidence="2 3">
    <name type="scientific">Symbiodinium microadriaticum</name>
    <name type="common">Dinoflagellate</name>
    <name type="synonym">Zooxanthella microadriatica</name>
    <dbReference type="NCBI Taxonomy" id="2951"/>
    <lineage>
        <taxon>Eukaryota</taxon>
        <taxon>Sar</taxon>
        <taxon>Alveolata</taxon>
        <taxon>Dinophyceae</taxon>
        <taxon>Suessiales</taxon>
        <taxon>Symbiodiniaceae</taxon>
        <taxon>Symbiodinium</taxon>
    </lineage>
</organism>
<dbReference type="AlphaFoldDB" id="A0A1Q9ENX3"/>
<evidence type="ECO:0000256" key="1">
    <source>
        <dbReference type="SAM" id="MobiDB-lite"/>
    </source>
</evidence>
<evidence type="ECO:0000313" key="3">
    <source>
        <dbReference type="Proteomes" id="UP000186817"/>
    </source>
</evidence>